<keyword evidence="1" id="KW-0479">Metal-binding</keyword>
<dbReference type="InterPro" id="IPR001138">
    <property type="entry name" value="Zn2Cys6_DnaBD"/>
</dbReference>
<dbReference type="CDD" id="cd00067">
    <property type="entry name" value="GAL4"/>
    <property type="match status" value="1"/>
</dbReference>
<evidence type="ECO:0000313" key="8">
    <source>
        <dbReference type="EMBL" id="KIW24873.1"/>
    </source>
</evidence>
<feature type="region of interest" description="Disordered" evidence="6">
    <location>
        <begin position="52"/>
        <end position="161"/>
    </location>
</feature>
<evidence type="ECO:0000256" key="6">
    <source>
        <dbReference type="SAM" id="MobiDB-lite"/>
    </source>
</evidence>
<feature type="region of interest" description="Disordered" evidence="6">
    <location>
        <begin position="647"/>
        <end position="680"/>
    </location>
</feature>
<keyword evidence="2" id="KW-0805">Transcription regulation</keyword>
<dbReference type="SMART" id="SM00906">
    <property type="entry name" value="Fungal_trans"/>
    <property type="match status" value="1"/>
</dbReference>
<dbReference type="PANTHER" id="PTHR46910:SF11">
    <property type="entry name" value="ZN(2)-C6 FUNGAL-TYPE DOMAIN-CONTAINING PROTEIN"/>
    <property type="match status" value="1"/>
</dbReference>
<dbReference type="GO" id="GO:0000981">
    <property type="term" value="F:DNA-binding transcription factor activity, RNA polymerase II-specific"/>
    <property type="evidence" value="ECO:0007669"/>
    <property type="project" value="InterPro"/>
</dbReference>
<evidence type="ECO:0000256" key="2">
    <source>
        <dbReference type="ARBA" id="ARBA00023015"/>
    </source>
</evidence>
<feature type="compositionally biased region" description="Low complexity" evidence="6">
    <location>
        <begin position="654"/>
        <end position="672"/>
    </location>
</feature>
<dbReference type="RefSeq" id="XP_016245089.1">
    <property type="nucleotide sequence ID" value="XM_016397898.1"/>
</dbReference>
<evidence type="ECO:0000256" key="5">
    <source>
        <dbReference type="ARBA" id="ARBA00023242"/>
    </source>
</evidence>
<dbReference type="HOGENOM" id="CLU_021978_0_0_1"/>
<sequence length="733" mass="82346">MLPSATRVRDKYTSRACNECQRRKRKCSGENVCRNCRHWGTDCVFSQPRGLRHSRAANEPPPRSLSTAWDTAPSNGSSSRPSASNEVTGTETHENVALRTQETEDTSGNPQTSPGRVTTQPHDNQQTLLQQSPAGTTSGNNHGQTPFSTIESEQSSHQESVFERNTNFTSGNALFQQIDLLNKVVSRSQGTETTVANGFVGGSTTQPNATMIDTYRDIDQIVEQTRSEDPIKIHESLDMFFTNIQPYYPCMNEGHLRAQFSAFVANDSNCLTKSCTVQLAALLSFIMAAVNVLCDTSAHCEHLPGWKEFCRGEKLLNHATWLEKANILTIQTLIIKTLYLMYVGLVNSAYDTMGTTVRLCFQFGLHNEASWGDNCKFYDRTYRQRVLWSVFCLNHNVAQTRGVPEFLRESDFNVGLPKCVDDRMLYPNCPALLEMPSTSPVTSLLEIIKLTKLSSEIWETMFSVRARRPVSQEFITTMDNKIVKLSQDMPISLRWPPSPGTKQVVDGAPAFIQQQGFVLHLRLLYLRMLLRREEMISLTYGIDVAKSCIDIAREVVSVVETFYTSQRTNRCARHAYLQHLVGALVPMTCIIVRQNNGEELTRPAITLFQKALKLMETFAQGSFLARHVLQHMQRPIKAARDAIELRRPQNARASTFPPTSSGSSSTQLPASSFGQAQNSARNSANVQSEWELSFPNGYHDLFQDPLQMPPDIPFMFDDNGIDIWDNFTYGGIK</sequence>
<proteinExistence type="predicted"/>
<dbReference type="GO" id="GO:0006351">
    <property type="term" value="P:DNA-templated transcription"/>
    <property type="evidence" value="ECO:0007669"/>
    <property type="project" value="InterPro"/>
</dbReference>
<dbReference type="EMBL" id="KN847045">
    <property type="protein sequence ID" value="KIW24873.1"/>
    <property type="molecule type" value="Genomic_DNA"/>
</dbReference>
<dbReference type="Pfam" id="PF00172">
    <property type="entry name" value="Zn_clus"/>
    <property type="match status" value="1"/>
</dbReference>
<evidence type="ECO:0000256" key="1">
    <source>
        <dbReference type="ARBA" id="ARBA00022723"/>
    </source>
</evidence>
<dbReference type="InterPro" id="IPR007219">
    <property type="entry name" value="XnlR_reg_dom"/>
</dbReference>
<keyword evidence="4" id="KW-0804">Transcription</keyword>
<dbReference type="PANTHER" id="PTHR46910">
    <property type="entry name" value="TRANSCRIPTION FACTOR PDR1"/>
    <property type="match status" value="1"/>
</dbReference>
<dbReference type="SMART" id="SM00066">
    <property type="entry name" value="GAL4"/>
    <property type="match status" value="1"/>
</dbReference>
<dbReference type="OrthoDB" id="3266505at2759"/>
<evidence type="ECO:0000313" key="9">
    <source>
        <dbReference type="Proteomes" id="UP000054466"/>
    </source>
</evidence>
<accession>A0A0D2C0M4</accession>
<dbReference type="GO" id="GO:0003677">
    <property type="term" value="F:DNA binding"/>
    <property type="evidence" value="ECO:0007669"/>
    <property type="project" value="UniProtKB-KW"/>
</dbReference>
<evidence type="ECO:0000256" key="4">
    <source>
        <dbReference type="ARBA" id="ARBA00023163"/>
    </source>
</evidence>
<dbReference type="Pfam" id="PF04082">
    <property type="entry name" value="Fungal_trans"/>
    <property type="match status" value="1"/>
</dbReference>
<dbReference type="STRING" id="569365.A0A0D2C0M4"/>
<keyword evidence="3" id="KW-0238">DNA-binding</keyword>
<dbReference type="CDD" id="cd12148">
    <property type="entry name" value="fungal_TF_MHR"/>
    <property type="match status" value="1"/>
</dbReference>
<dbReference type="GO" id="GO:0008270">
    <property type="term" value="F:zinc ion binding"/>
    <property type="evidence" value="ECO:0007669"/>
    <property type="project" value="InterPro"/>
</dbReference>
<gene>
    <name evidence="8" type="ORF">PV07_10560</name>
</gene>
<dbReference type="SUPFAM" id="SSF57701">
    <property type="entry name" value="Zn2/Cys6 DNA-binding domain"/>
    <property type="match status" value="1"/>
</dbReference>
<name>A0A0D2C0M4_9EURO</name>
<dbReference type="GeneID" id="27349754"/>
<feature type="compositionally biased region" description="Low complexity" evidence="6">
    <location>
        <begin position="72"/>
        <end position="85"/>
    </location>
</feature>
<keyword evidence="9" id="KW-1185">Reference proteome</keyword>
<feature type="domain" description="Zn(2)-C6 fungal-type" evidence="7">
    <location>
        <begin position="16"/>
        <end position="45"/>
    </location>
</feature>
<dbReference type="AlphaFoldDB" id="A0A0D2C0M4"/>
<dbReference type="InterPro" id="IPR050987">
    <property type="entry name" value="AtrR-like"/>
</dbReference>
<evidence type="ECO:0000256" key="3">
    <source>
        <dbReference type="ARBA" id="ARBA00023125"/>
    </source>
</evidence>
<feature type="compositionally biased region" description="Polar residues" evidence="6">
    <location>
        <begin position="106"/>
        <end position="153"/>
    </location>
</feature>
<protein>
    <recommendedName>
        <fullName evidence="7">Zn(2)-C6 fungal-type domain-containing protein</fullName>
    </recommendedName>
</protein>
<dbReference type="VEuPathDB" id="FungiDB:PV07_10560"/>
<keyword evidence="5" id="KW-0539">Nucleus</keyword>
<dbReference type="Gene3D" id="4.10.240.10">
    <property type="entry name" value="Zn(2)-C6 fungal-type DNA-binding domain"/>
    <property type="match status" value="1"/>
</dbReference>
<dbReference type="PROSITE" id="PS50048">
    <property type="entry name" value="ZN2_CY6_FUNGAL_2"/>
    <property type="match status" value="1"/>
</dbReference>
<reference evidence="8 9" key="1">
    <citation type="submission" date="2015-01" db="EMBL/GenBank/DDBJ databases">
        <title>The Genome Sequence of Cladophialophora immunda CBS83496.</title>
        <authorList>
            <consortium name="The Broad Institute Genomics Platform"/>
            <person name="Cuomo C."/>
            <person name="de Hoog S."/>
            <person name="Gorbushina A."/>
            <person name="Stielow B."/>
            <person name="Teixiera M."/>
            <person name="Abouelleil A."/>
            <person name="Chapman S.B."/>
            <person name="Priest M."/>
            <person name="Young S.K."/>
            <person name="Wortman J."/>
            <person name="Nusbaum C."/>
            <person name="Birren B."/>
        </authorList>
    </citation>
    <scope>NUCLEOTIDE SEQUENCE [LARGE SCALE GENOMIC DNA]</scope>
    <source>
        <strain evidence="8 9">CBS 83496</strain>
    </source>
</reference>
<dbReference type="InterPro" id="IPR036864">
    <property type="entry name" value="Zn2-C6_fun-type_DNA-bd_sf"/>
</dbReference>
<dbReference type="Proteomes" id="UP000054466">
    <property type="component" value="Unassembled WGS sequence"/>
</dbReference>
<organism evidence="8 9">
    <name type="scientific">Cladophialophora immunda</name>
    <dbReference type="NCBI Taxonomy" id="569365"/>
    <lineage>
        <taxon>Eukaryota</taxon>
        <taxon>Fungi</taxon>
        <taxon>Dikarya</taxon>
        <taxon>Ascomycota</taxon>
        <taxon>Pezizomycotina</taxon>
        <taxon>Eurotiomycetes</taxon>
        <taxon>Chaetothyriomycetidae</taxon>
        <taxon>Chaetothyriales</taxon>
        <taxon>Herpotrichiellaceae</taxon>
        <taxon>Cladophialophora</taxon>
    </lineage>
</organism>
<evidence type="ECO:0000259" key="7">
    <source>
        <dbReference type="PROSITE" id="PS50048"/>
    </source>
</evidence>